<dbReference type="Proteomes" id="UP000823775">
    <property type="component" value="Unassembled WGS sequence"/>
</dbReference>
<sequence>AEKNIEMLKSFTARSTSHSGCLISVPVDEEIVPIANAQSQQDGHSFSIEAKISLSNRLKSCYVLICPNCGQEERSPRKRKIRCMNCNQENVLVPRCRFDVNMEDSSSSTIGVIMDKEAEKLLSLTAAEIYDLVSVENDSLPMENIQIRLNQNLFRIQVKKSFSRIVGSTFSKLFILSCIEKENNKRSKKGFASSDEEQHNLSKLKQKLEPPTPAKKK</sequence>
<dbReference type="InterPro" id="IPR012340">
    <property type="entry name" value="NA-bd_OB-fold"/>
</dbReference>
<evidence type="ECO:0000313" key="4">
    <source>
        <dbReference type="Proteomes" id="UP000823775"/>
    </source>
</evidence>
<dbReference type="Pfam" id="PF08646">
    <property type="entry name" value="Rep_fac-A_C"/>
    <property type="match status" value="1"/>
</dbReference>
<name>A0ABS8Y1H4_DATST</name>
<evidence type="ECO:0000259" key="2">
    <source>
        <dbReference type="Pfam" id="PF08646"/>
    </source>
</evidence>
<dbReference type="Gene3D" id="2.40.50.140">
    <property type="entry name" value="Nucleic acid-binding proteins"/>
    <property type="match status" value="1"/>
</dbReference>
<dbReference type="EMBL" id="JACEIK010017628">
    <property type="protein sequence ID" value="MCE5165890.1"/>
    <property type="molecule type" value="Genomic_DNA"/>
</dbReference>
<dbReference type="SUPFAM" id="SSF50249">
    <property type="entry name" value="Nucleic acid-binding proteins"/>
    <property type="match status" value="1"/>
</dbReference>
<feature type="region of interest" description="Disordered" evidence="1">
    <location>
        <begin position="184"/>
        <end position="217"/>
    </location>
</feature>
<reference evidence="3 4" key="1">
    <citation type="journal article" date="2021" name="BMC Genomics">
        <title>Datura genome reveals duplications of psychoactive alkaloid biosynthetic genes and high mutation rate following tissue culture.</title>
        <authorList>
            <person name="Rajewski A."/>
            <person name="Carter-House D."/>
            <person name="Stajich J."/>
            <person name="Litt A."/>
        </authorList>
    </citation>
    <scope>NUCLEOTIDE SEQUENCE [LARGE SCALE GENOMIC DNA]</scope>
    <source>
        <strain evidence="3">AR-01</strain>
    </source>
</reference>
<gene>
    <name evidence="3" type="ORF">HAX54_012927</name>
</gene>
<dbReference type="InterPro" id="IPR013955">
    <property type="entry name" value="Rep_factor-A_C"/>
</dbReference>
<feature type="non-terminal residue" evidence="3">
    <location>
        <position position="1"/>
    </location>
</feature>
<accession>A0ABS8Y1H4</accession>
<keyword evidence="4" id="KW-1185">Reference proteome</keyword>
<evidence type="ECO:0000256" key="1">
    <source>
        <dbReference type="SAM" id="MobiDB-lite"/>
    </source>
</evidence>
<protein>
    <recommendedName>
        <fullName evidence="2">Replication factor A C-terminal domain-containing protein</fullName>
    </recommendedName>
</protein>
<feature type="domain" description="Replication factor A C-terminal" evidence="2">
    <location>
        <begin position="46"/>
        <end position="161"/>
    </location>
</feature>
<comment type="caution">
    <text evidence="3">The sequence shown here is derived from an EMBL/GenBank/DDBJ whole genome shotgun (WGS) entry which is preliminary data.</text>
</comment>
<evidence type="ECO:0000313" key="3">
    <source>
        <dbReference type="EMBL" id="MCE5165890.1"/>
    </source>
</evidence>
<organism evidence="3 4">
    <name type="scientific">Datura stramonium</name>
    <name type="common">Jimsonweed</name>
    <name type="synonym">Common thornapple</name>
    <dbReference type="NCBI Taxonomy" id="4076"/>
    <lineage>
        <taxon>Eukaryota</taxon>
        <taxon>Viridiplantae</taxon>
        <taxon>Streptophyta</taxon>
        <taxon>Embryophyta</taxon>
        <taxon>Tracheophyta</taxon>
        <taxon>Spermatophyta</taxon>
        <taxon>Magnoliopsida</taxon>
        <taxon>eudicotyledons</taxon>
        <taxon>Gunneridae</taxon>
        <taxon>Pentapetalae</taxon>
        <taxon>asterids</taxon>
        <taxon>lamiids</taxon>
        <taxon>Solanales</taxon>
        <taxon>Solanaceae</taxon>
        <taxon>Solanoideae</taxon>
        <taxon>Datureae</taxon>
        <taxon>Datura</taxon>
    </lineage>
</organism>
<proteinExistence type="predicted"/>